<feature type="domain" description="C2H2-type" evidence="7">
    <location>
        <begin position="250"/>
        <end position="273"/>
    </location>
</feature>
<keyword evidence="10" id="KW-1185">Reference proteome</keyword>
<dbReference type="GO" id="GO:0008270">
    <property type="term" value="F:zinc ion binding"/>
    <property type="evidence" value="ECO:0007669"/>
    <property type="project" value="UniProtKB-KW"/>
</dbReference>
<dbReference type="PROSITE" id="PS00028">
    <property type="entry name" value="ZINC_FINGER_C2H2_1"/>
    <property type="match status" value="1"/>
</dbReference>
<dbReference type="SMART" id="SM00349">
    <property type="entry name" value="KRAB"/>
    <property type="match status" value="1"/>
</dbReference>
<feature type="domain" description="C2H2-type" evidence="7">
    <location>
        <begin position="274"/>
        <end position="301"/>
    </location>
</feature>
<feature type="domain" description="C2H2-type" evidence="7">
    <location>
        <begin position="177"/>
        <end position="204"/>
    </location>
</feature>
<dbReference type="SMART" id="SM00355">
    <property type="entry name" value="ZnF_C2H2"/>
    <property type="match status" value="3"/>
</dbReference>
<keyword evidence="4" id="KW-0862">Zinc</keyword>
<dbReference type="PROSITE" id="PS50805">
    <property type="entry name" value="KRAB"/>
    <property type="match status" value="1"/>
</dbReference>
<protein>
    <submittedName>
        <fullName evidence="9">Zinc finger protein 620</fullName>
    </submittedName>
</protein>
<evidence type="ECO:0000256" key="2">
    <source>
        <dbReference type="ARBA" id="ARBA00022737"/>
    </source>
</evidence>
<evidence type="ECO:0000256" key="4">
    <source>
        <dbReference type="ARBA" id="ARBA00022833"/>
    </source>
</evidence>
<dbReference type="Gene3D" id="6.10.140.140">
    <property type="match status" value="1"/>
</dbReference>
<dbReference type="PANTHER" id="PTHR23232:SF162">
    <property type="entry name" value="ZINC FINGER PROTEIN 662"/>
    <property type="match status" value="1"/>
</dbReference>
<dbReference type="InterPro" id="IPR013087">
    <property type="entry name" value="Znf_C2H2_type"/>
</dbReference>
<dbReference type="Pfam" id="PF01352">
    <property type="entry name" value="KRAB"/>
    <property type="match status" value="1"/>
</dbReference>
<evidence type="ECO:0000313" key="9">
    <source>
        <dbReference type="Ensembl" id="ENSCCAP00000021468.1"/>
    </source>
</evidence>
<dbReference type="InterPro" id="IPR036236">
    <property type="entry name" value="Znf_C2H2_sf"/>
</dbReference>
<evidence type="ECO:0000259" key="7">
    <source>
        <dbReference type="PROSITE" id="PS50157"/>
    </source>
</evidence>
<evidence type="ECO:0000259" key="8">
    <source>
        <dbReference type="PROSITE" id="PS50805"/>
    </source>
</evidence>
<keyword evidence="1" id="KW-0479">Metal-binding</keyword>
<dbReference type="PROSITE" id="PS50157">
    <property type="entry name" value="ZINC_FINGER_C2H2_2"/>
    <property type="match status" value="3"/>
</dbReference>
<dbReference type="Proteomes" id="UP000233040">
    <property type="component" value="Unassembled WGS sequence"/>
</dbReference>
<dbReference type="GeneTree" id="ENSGT00940000163769"/>
<reference evidence="9" key="2">
    <citation type="submission" date="2025-09" db="UniProtKB">
        <authorList>
            <consortium name="Ensembl"/>
        </authorList>
    </citation>
    <scope>IDENTIFICATION</scope>
</reference>
<dbReference type="OMA" id="PHEYKVC"/>
<dbReference type="CDD" id="cd07765">
    <property type="entry name" value="KRAB_A-box"/>
    <property type="match status" value="1"/>
</dbReference>
<dbReference type="SUPFAM" id="SSF57667">
    <property type="entry name" value="beta-beta-alpha zinc fingers"/>
    <property type="match status" value="2"/>
</dbReference>
<keyword evidence="2" id="KW-0677">Repeat</keyword>
<dbReference type="FunFam" id="3.30.160.60:FF:001742">
    <property type="entry name" value="Zinc finger protein 620"/>
    <property type="match status" value="1"/>
</dbReference>
<dbReference type="PANTHER" id="PTHR23232">
    <property type="entry name" value="KRAB DOMAIN C2H2 ZINC FINGER"/>
    <property type="match status" value="1"/>
</dbReference>
<proteinExistence type="predicted"/>
<keyword evidence="3 5" id="KW-0863">Zinc-finger</keyword>
<dbReference type="Ensembl" id="ENSCCAT00000038962.1">
    <property type="protein sequence ID" value="ENSCCAP00000021468.1"/>
    <property type="gene ID" value="ENSCCAG00000028566.1"/>
</dbReference>
<dbReference type="InterPro" id="IPR036051">
    <property type="entry name" value="KRAB_dom_sf"/>
</dbReference>
<accession>A0A2K5R017</accession>
<dbReference type="Gene3D" id="3.30.160.60">
    <property type="entry name" value="Classic Zinc Finger"/>
    <property type="match status" value="3"/>
</dbReference>
<feature type="region of interest" description="Disordered" evidence="6">
    <location>
        <begin position="74"/>
        <end position="98"/>
    </location>
</feature>
<evidence type="ECO:0000256" key="5">
    <source>
        <dbReference type="PROSITE-ProRule" id="PRU00042"/>
    </source>
</evidence>
<gene>
    <name evidence="9" type="primary">ZNF620</name>
</gene>
<dbReference type="GO" id="GO:0006355">
    <property type="term" value="P:regulation of DNA-templated transcription"/>
    <property type="evidence" value="ECO:0007669"/>
    <property type="project" value="InterPro"/>
</dbReference>
<dbReference type="InterPro" id="IPR050169">
    <property type="entry name" value="Krueppel_C2H2_ZnF"/>
</dbReference>
<feature type="compositionally biased region" description="Basic and acidic residues" evidence="6">
    <location>
        <begin position="81"/>
        <end position="98"/>
    </location>
</feature>
<name>A0A2K5R017_CEBIM</name>
<dbReference type="AlphaFoldDB" id="A0A2K5R017"/>
<reference evidence="9" key="1">
    <citation type="submission" date="2025-08" db="UniProtKB">
        <authorList>
            <consortium name="Ensembl"/>
        </authorList>
    </citation>
    <scope>IDENTIFICATION</scope>
</reference>
<evidence type="ECO:0000256" key="1">
    <source>
        <dbReference type="ARBA" id="ARBA00022723"/>
    </source>
</evidence>
<dbReference type="SUPFAM" id="SSF109640">
    <property type="entry name" value="KRAB domain (Kruppel-associated box)"/>
    <property type="match status" value="1"/>
</dbReference>
<feature type="domain" description="KRAB" evidence="8">
    <location>
        <begin position="14"/>
        <end position="85"/>
    </location>
</feature>
<sequence>MPTATSSSWAQEPVTFEDVAVYFTQNEWTSLDPARRALYREVMLENYANVASLAFPFTTPVLVSQLEQGEREGLRGVCPGDEMRTEKEGLSPKEHVSKETESFRLTHFNFGSGLEKPRGHWIIKTKSKSRHLTDTSARYHEASVVKNGEKFEKLGKNISVSTQLTTKKTVPSGQIAYECAKCGRYFIRTADFHRHQKCHIGERSFECKECGKDLDIIQSTLEKSPVNVRIAARVSPSIKSTLEKSPLNVDCGKAFNQKIALVQHQPVHTGEKPHEYKVCGKTFSWCGRFILHQKLHTQKTPIQA</sequence>
<organism evidence="9 10">
    <name type="scientific">Cebus imitator</name>
    <name type="common">Panamanian white-faced capuchin</name>
    <name type="synonym">Cebus capucinus imitator</name>
    <dbReference type="NCBI Taxonomy" id="2715852"/>
    <lineage>
        <taxon>Eukaryota</taxon>
        <taxon>Metazoa</taxon>
        <taxon>Chordata</taxon>
        <taxon>Craniata</taxon>
        <taxon>Vertebrata</taxon>
        <taxon>Euteleostomi</taxon>
        <taxon>Mammalia</taxon>
        <taxon>Eutheria</taxon>
        <taxon>Euarchontoglires</taxon>
        <taxon>Primates</taxon>
        <taxon>Haplorrhini</taxon>
        <taxon>Platyrrhini</taxon>
        <taxon>Cebidae</taxon>
        <taxon>Cebinae</taxon>
        <taxon>Cebus</taxon>
    </lineage>
</organism>
<evidence type="ECO:0000313" key="10">
    <source>
        <dbReference type="Proteomes" id="UP000233040"/>
    </source>
</evidence>
<evidence type="ECO:0000256" key="3">
    <source>
        <dbReference type="ARBA" id="ARBA00022771"/>
    </source>
</evidence>
<evidence type="ECO:0000256" key="6">
    <source>
        <dbReference type="SAM" id="MobiDB-lite"/>
    </source>
</evidence>
<dbReference type="InterPro" id="IPR001909">
    <property type="entry name" value="KRAB"/>
</dbReference>